<feature type="binding site" evidence="11">
    <location>
        <position position="77"/>
    </location>
    <ligand>
        <name>Mg(2+)</name>
        <dbReference type="ChEBI" id="CHEBI:18420"/>
    </ligand>
</feature>
<evidence type="ECO:0000256" key="4">
    <source>
        <dbReference type="ARBA" id="ARBA00005204"/>
    </source>
</evidence>
<dbReference type="GO" id="GO:0004635">
    <property type="term" value="F:phosphoribosyl-AMP cyclohydrolase activity"/>
    <property type="evidence" value="ECO:0007669"/>
    <property type="project" value="UniProtKB-UniRule"/>
</dbReference>
<evidence type="ECO:0000256" key="3">
    <source>
        <dbReference type="ARBA" id="ARBA00005169"/>
    </source>
</evidence>
<dbReference type="InterPro" id="IPR026660">
    <property type="entry name" value="PRA-CH"/>
</dbReference>
<evidence type="ECO:0000256" key="1">
    <source>
        <dbReference type="ARBA" id="ARBA00000024"/>
    </source>
</evidence>
<evidence type="ECO:0000313" key="13">
    <source>
        <dbReference type="EMBL" id="PIW66482.1"/>
    </source>
</evidence>
<dbReference type="InterPro" id="IPR038019">
    <property type="entry name" value="PRib_AMP_CycHydrolase_sf"/>
</dbReference>
<proteinExistence type="inferred from homology"/>
<dbReference type="SUPFAM" id="SSF141734">
    <property type="entry name" value="HisI-like"/>
    <property type="match status" value="1"/>
</dbReference>
<comment type="catalytic activity">
    <reaction evidence="1 11">
        <text>1-(5-phospho-beta-D-ribosyl)-5'-AMP + H2O = 1-(5-phospho-beta-D-ribosyl)-5-[(5-phospho-beta-D-ribosylamino)methylideneamino]imidazole-4-carboxamide</text>
        <dbReference type="Rhea" id="RHEA:20049"/>
        <dbReference type="ChEBI" id="CHEBI:15377"/>
        <dbReference type="ChEBI" id="CHEBI:58435"/>
        <dbReference type="ChEBI" id="CHEBI:59457"/>
        <dbReference type="EC" id="3.5.4.19"/>
    </reaction>
</comment>
<comment type="subunit">
    <text evidence="11">Homodimer.</text>
</comment>
<keyword evidence="11" id="KW-0460">Magnesium</keyword>
<comment type="pathway">
    <text evidence="4">Amino-acid biosynthesis; L-histidine biosynthesis; L-histidine from 5-phospho-alpha-D-ribose 1-diphosphate: step 2/9.</text>
</comment>
<feature type="binding site" evidence="11">
    <location>
        <position position="91"/>
    </location>
    <ligand>
        <name>Zn(2+)</name>
        <dbReference type="ChEBI" id="CHEBI:29105"/>
        <note>ligand shared between dimeric partners</note>
    </ligand>
</feature>
<dbReference type="Proteomes" id="UP000231267">
    <property type="component" value="Unassembled WGS sequence"/>
</dbReference>
<evidence type="ECO:0000256" key="8">
    <source>
        <dbReference type="ARBA" id="ARBA00022605"/>
    </source>
</evidence>
<dbReference type="GO" id="GO:0004636">
    <property type="term" value="F:phosphoribosyl-ATP diphosphatase activity"/>
    <property type="evidence" value="ECO:0007669"/>
    <property type="project" value="UniProtKB-EC"/>
</dbReference>
<feature type="binding site" evidence="11">
    <location>
        <position position="75"/>
    </location>
    <ligand>
        <name>Mg(2+)</name>
        <dbReference type="ChEBI" id="CHEBI:18420"/>
    </ligand>
</feature>
<protein>
    <recommendedName>
        <fullName evidence="11">Phosphoribosyl-AMP cyclohydrolase</fullName>
        <shortName evidence="11">PRA-CH</shortName>
        <ecNumber evidence="11">3.5.4.19</ecNumber>
    </recommendedName>
</protein>
<evidence type="ECO:0000256" key="10">
    <source>
        <dbReference type="ARBA" id="ARBA00023102"/>
    </source>
</evidence>
<dbReference type="Gene3D" id="4.10.80.70">
    <property type="match status" value="1"/>
</dbReference>
<dbReference type="UniPathway" id="UPA00031">
    <property type="reaction ID" value="UER00008"/>
</dbReference>
<keyword evidence="11" id="KW-0479">Metal-binding</keyword>
<dbReference type="GO" id="GO:0000105">
    <property type="term" value="P:L-histidine biosynthetic process"/>
    <property type="evidence" value="ECO:0007669"/>
    <property type="project" value="UniProtKB-UniRule"/>
</dbReference>
<keyword evidence="9 11" id="KW-0378">Hydrolase</keyword>
<keyword evidence="11" id="KW-0862">Zinc</keyword>
<comment type="pathway">
    <text evidence="3 11">Amino-acid biosynthesis; L-histidine biosynthesis; L-histidine from 5-phospho-alpha-D-ribose 1-diphosphate: step 3/9.</text>
</comment>
<comment type="cofactor">
    <cofactor evidence="11">
        <name>Mg(2+)</name>
        <dbReference type="ChEBI" id="CHEBI:18420"/>
    </cofactor>
    <text evidence="11">Binds 1 Mg(2+) ion per subunit.</text>
</comment>
<dbReference type="GO" id="GO:0008270">
    <property type="term" value="F:zinc ion binding"/>
    <property type="evidence" value="ECO:0007669"/>
    <property type="project" value="UniProtKB-UniRule"/>
</dbReference>
<sequence>MIELKFNEQGLIPAVVQDYKTGEVLMVAYMNKESFEKTLKGKKACFYSRSRKTLWLKGESSGNVQEVKEIYIDCDQDCILVKVKQVGDAACHTGYRSCFYRELKGDTLTVVGEKIFDPEKVYKK</sequence>
<evidence type="ECO:0000256" key="5">
    <source>
        <dbReference type="ARBA" id="ARBA00007731"/>
    </source>
</evidence>
<gene>
    <name evidence="11" type="primary">hisI</name>
    <name evidence="13" type="ORF">COW11_03110</name>
</gene>
<comment type="caution">
    <text evidence="13">The sequence shown here is derived from an EMBL/GenBank/DDBJ whole genome shotgun (WGS) entry which is preliminary data.</text>
</comment>
<keyword evidence="10 11" id="KW-0368">Histidine biosynthesis</keyword>
<dbReference type="HAMAP" id="MF_01021">
    <property type="entry name" value="HisI"/>
    <property type="match status" value="1"/>
</dbReference>
<dbReference type="GO" id="GO:0000287">
    <property type="term" value="F:magnesium ion binding"/>
    <property type="evidence" value="ECO:0007669"/>
    <property type="project" value="UniProtKB-UniRule"/>
</dbReference>
<dbReference type="EC" id="3.5.4.19" evidence="11"/>
<dbReference type="PANTHER" id="PTHR42945">
    <property type="entry name" value="HISTIDINE BIOSYNTHESIS BIFUNCTIONAL PROTEIN"/>
    <property type="match status" value="1"/>
</dbReference>
<evidence type="ECO:0000256" key="9">
    <source>
        <dbReference type="ARBA" id="ARBA00022801"/>
    </source>
</evidence>
<name>A0A2J0LF70_9BACT</name>
<evidence type="ECO:0000256" key="2">
    <source>
        <dbReference type="ARBA" id="ARBA00001460"/>
    </source>
</evidence>
<dbReference type="GO" id="GO:0005737">
    <property type="term" value="C:cytoplasm"/>
    <property type="evidence" value="ECO:0007669"/>
    <property type="project" value="UniProtKB-SubCell"/>
</dbReference>
<feature type="binding site" evidence="11">
    <location>
        <position position="98"/>
    </location>
    <ligand>
        <name>Zn(2+)</name>
        <dbReference type="ChEBI" id="CHEBI:29105"/>
        <note>ligand shared between dimeric partners</note>
    </ligand>
</feature>
<keyword evidence="7 11" id="KW-0963">Cytoplasm</keyword>
<comment type="similarity">
    <text evidence="5">In the C-terminal section; belongs to the PRA-PH family.</text>
</comment>
<dbReference type="Pfam" id="PF01502">
    <property type="entry name" value="PRA-CH"/>
    <property type="match status" value="1"/>
</dbReference>
<feature type="binding site" evidence="11">
    <location>
        <position position="74"/>
    </location>
    <ligand>
        <name>Zn(2+)</name>
        <dbReference type="ChEBI" id="CHEBI:29105"/>
        <note>ligand shared between dimeric partners</note>
    </ligand>
</feature>
<dbReference type="EMBL" id="PFGP01000070">
    <property type="protein sequence ID" value="PIW66482.1"/>
    <property type="molecule type" value="Genomic_DNA"/>
</dbReference>
<evidence type="ECO:0000313" key="14">
    <source>
        <dbReference type="Proteomes" id="UP000231267"/>
    </source>
</evidence>
<reference evidence="13 14" key="1">
    <citation type="submission" date="2017-09" db="EMBL/GenBank/DDBJ databases">
        <title>Depth-based differentiation of microbial function through sediment-hosted aquifers and enrichment of novel symbionts in the deep terrestrial subsurface.</title>
        <authorList>
            <person name="Probst A.J."/>
            <person name="Ladd B."/>
            <person name="Jarett J.K."/>
            <person name="Geller-Mcgrath D.E."/>
            <person name="Sieber C.M."/>
            <person name="Emerson J.B."/>
            <person name="Anantharaman K."/>
            <person name="Thomas B.C."/>
            <person name="Malmstrom R."/>
            <person name="Stieglmeier M."/>
            <person name="Klingl A."/>
            <person name="Woyke T."/>
            <person name="Ryan C.M."/>
            <person name="Banfield J.F."/>
        </authorList>
    </citation>
    <scope>NUCLEOTIDE SEQUENCE [LARGE SCALE GENOMIC DNA]</scope>
    <source>
        <strain evidence="13">CG12_big_fil_rev_8_21_14_0_65_43_15</strain>
    </source>
</reference>
<dbReference type="FunFam" id="3.10.20.810:FF:000001">
    <property type="entry name" value="Histidine biosynthesis bifunctional protein HisIE"/>
    <property type="match status" value="1"/>
</dbReference>
<dbReference type="AlphaFoldDB" id="A0A2J0LF70"/>
<evidence type="ECO:0000256" key="6">
    <source>
        <dbReference type="ARBA" id="ARBA00008299"/>
    </source>
</evidence>
<dbReference type="Gene3D" id="3.10.20.810">
    <property type="entry name" value="Phosphoribosyl-AMP cyclohydrolase"/>
    <property type="match status" value="1"/>
</dbReference>
<accession>A0A2J0LF70</accession>
<dbReference type="PANTHER" id="PTHR42945:SF1">
    <property type="entry name" value="HISTIDINE BIOSYNTHESIS BIFUNCTIONAL PROTEIN HIS7"/>
    <property type="match status" value="1"/>
</dbReference>
<comment type="cofactor">
    <cofactor evidence="11">
        <name>Zn(2+)</name>
        <dbReference type="ChEBI" id="CHEBI:29105"/>
    </cofactor>
    <text evidence="11">Binds 1 zinc ion per subunit.</text>
</comment>
<comment type="subcellular location">
    <subcellularLocation>
        <location evidence="11">Cytoplasm</location>
    </subcellularLocation>
</comment>
<comment type="catalytic activity">
    <reaction evidence="2">
        <text>1-(5-phospho-beta-D-ribosyl)-ATP + H2O = 1-(5-phospho-beta-D-ribosyl)-5'-AMP + diphosphate + H(+)</text>
        <dbReference type="Rhea" id="RHEA:22828"/>
        <dbReference type="ChEBI" id="CHEBI:15377"/>
        <dbReference type="ChEBI" id="CHEBI:15378"/>
        <dbReference type="ChEBI" id="CHEBI:33019"/>
        <dbReference type="ChEBI" id="CHEBI:59457"/>
        <dbReference type="ChEBI" id="CHEBI:73183"/>
        <dbReference type="EC" id="3.6.1.31"/>
    </reaction>
</comment>
<comment type="function">
    <text evidence="11">Catalyzes the hydrolysis of the adenine ring of phosphoribosyl-AMP.</text>
</comment>
<comment type="similarity">
    <text evidence="11">Belongs to the PRA-CH family.</text>
</comment>
<feature type="binding site" evidence="11">
    <location>
        <position position="73"/>
    </location>
    <ligand>
        <name>Mg(2+)</name>
        <dbReference type="ChEBI" id="CHEBI:18420"/>
    </ligand>
</feature>
<comment type="similarity">
    <text evidence="6">In the N-terminal section; belongs to the PRA-CH family.</text>
</comment>
<organism evidence="13 14">
    <name type="scientific">Candidatus Taenaricola geysiri</name>
    <dbReference type="NCBI Taxonomy" id="1974752"/>
    <lineage>
        <taxon>Bacteria</taxon>
        <taxon>Pseudomonadati</taxon>
        <taxon>Candidatus Omnitrophota</taxon>
        <taxon>Candidatus Taenaricola</taxon>
    </lineage>
</organism>
<feature type="domain" description="Phosphoribosyl-AMP cyclohydrolase" evidence="12">
    <location>
        <begin position="26"/>
        <end position="100"/>
    </location>
</feature>
<keyword evidence="8 11" id="KW-0028">Amino-acid biosynthesis</keyword>
<dbReference type="NCBIfam" id="NF000768">
    <property type="entry name" value="PRK00051.1"/>
    <property type="match status" value="1"/>
</dbReference>
<evidence type="ECO:0000256" key="11">
    <source>
        <dbReference type="HAMAP-Rule" id="MF_01021"/>
    </source>
</evidence>
<dbReference type="InterPro" id="IPR002496">
    <property type="entry name" value="PRib_AMP_CycHydrolase_dom"/>
</dbReference>
<evidence type="ECO:0000259" key="12">
    <source>
        <dbReference type="Pfam" id="PF01502"/>
    </source>
</evidence>
<evidence type="ECO:0000256" key="7">
    <source>
        <dbReference type="ARBA" id="ARBA00022490"/>
    </source>
</evidence>